<dbReference type="Pfam" id="PF01541">
    <property type="entry name" value="GIY-YIG"/>
    <property type="match status" value="1"/>
</dbReference>
<comment type="caution">
    <text evidence="3">The sequence shown here is derived from an EMBL/GenBank/DDBJ whole genome shotgun (WGS) entry which is preliminary data.</text>
</comment>
<proteinExistence type="inferred from homology"/>
<dbReference type="CDD" id="cd10456">
    <property type="entry name" value="GIY-YIG_UPF0213"/>
    <property type="match status" value="1"/>
</dbReference>
<dbReference type="SUPFAM" id="SSF82771">
    <property type="entry name" value="GIY-YIG endonuclease"/>
    <property type="match status" value="1"/>
</dbReference>
<dbReference type="InterPro" id="IPR035901">
    <property type="entry name" value="GIY-YIG_endonuc_sf"/>
</dbReference>
<dbReference type="PROSITE" id="PS50164">
    <property type="entry name" value="GIY_YIG"/>
    <property type="match status" value="1"/>
</dbReference>
<keyword evidence="4" id="KW-1185">Reference proteome</keyword>
<dbReference type="InterPro" id="IPR000305">
    <property type="entry name" value="GIY-YIG_endonuc"/>
</dbReference>
<dbReference type="Gene3D" id="3.40.1440.10">
    <property type="entry name" value="GIY-YIG endonuclease"/>
    <property type="match status" value="1"/>
</dbReference>
<dbReference type="PANTHER" id="PTHR34477">
    <property type="entry name" value="UPF0213 PROTEIN YHBQ"/>
    <property type="match status" value="1"/>
</dbReference>
<dbReference type="PANTHER" id="PTHR34477:SF1">
    <property type="entry name" value="UPF0213 PROTEIN YHBQ"/>
    <property type="match status" value="1"/>
</dbReference>
<protein>
    <recommendedName>
        <fullName evidence="2">GIY-YIG domain-containing protein</fullName>
    </recommendedName>
</protein>
<organism evidence="3 4">
    <name type="scientific">Pullulanibacillus pueri</name>
    <dbReference type="NCBI Taxonomy" id="1437324"/>
    <lineage>
        <taxon>Bacteria</taxon>
        <taxon>Bacillati</taxon>
        <taxon>Bacillota</taxon>
        <taxon>Bacilli</taxon>
        <taxon>Bacillales</taxon>
        <taxon>Sporolactobacillaceae</taxon>
        <taxon>Pullulanibacillus</taxon>
    </lineage>
</organism>
<accession>A0A8J3EPG2</accession>
<dbReference type="InterPro" id="IPR050190">
    <property type="entry name" value="UPF0213_domain"/>
</dbReference>
<gene>
    <name evidence="3" type="ORF">GCM10007096_40500</name>
</gene>
<dbReference type="AlphaFoldDB" id="A0A8J3EPG2"/>
<dbReference type="EMBL" id="BMFV01000050">
    <property type="protein sequence ID" value="GGH88355.1"/>
    <property type="molecule type" value="Genomic_DNA"/>
</dbReference>
<evidence type="ECO:0000256" key="1">
    <source>
        <dbReference type="ARBA" id="ARBA00007435"/>
    </source>
</evidence>
<evidence type="ECO:0000313" key="3">
    <source>
        <dbReference type="EMBL" id="GGH88355.1"/>
    </source>
</evidence>
<evidence type="ECO:0000313" key="4">
    <source>
        <dbReference type="Proteomes" id="UP000656813"/>
    </source>
</evidence>
<feature type="domain" description="GIY-YIG" evidence="2">
    <location>
        <begin position="6"/>
        <end position="81"/>
    </location>
</feature>
<comment type="similarity">
    <text evidence="1">Belongs to the UPF0213 family.</text>
</comment>
<name>A0A8J3EPG2_9BACL</name>
<reference evidence="3" key="2">
    <citation type="submission" date="2020-09" db="EMBL/GenBank/DDBJ databases">
        <authorList>
            <person name="Sun Q."/>
            <person name="Zhou Y."/>
        </authorList>
    </citation>
    <scope>NUCLEOTIDE SEQUENCE</scope>
    <source>
        <strain evidence="3">CGMCC 1.12777</strain>
    </source>
</reference>
<dbReference type="Proteomes" id="UP000656813">
    <property type="component" value="Unassembled WGS sequence"/>
</dbReference>
<evidence type="ECO:0000259" key="2">
    <source>
        <dbReference type="PROSITE" id="PS50164"/>
    </source>
</evidence>
<reference evidence="3" key="1">
    <citation type="journal article" date="2014" name="Int. J. Syst. Evol. Microbiol.">
        <title>Complete genome sequence of Corynebacterium casei LMG S-19264T (=DSM 44701T), isolated from a smear-ripened cheese.</title>
        <authorList>
            <consortium name="US DOE Joint Genome Institute (JGI-PGF)"/>
            <person name="Walter F."/>
            <person name="Albersmeier A."/>
            <person name="Kalinowski J."/>
            <person name="Ruckert C."/>
        </authorList>
    </citation>
    <scope>NUCLEOTIDE SEQUENCE</scope>
    <source>
        <strain evidence="3">CGMCC 1.12777</strain>
    </source>
</reference>
<sequence>MPVIDHNHFVYILECADGTYYTGYTNNLEKRLRAHEQGKGAKYTRGRGPLKLIYHETFMTKEAAMSREYAIKRMNRQAKVQLVKGETMND</sequence>